<accession>A0A0F9SUD3</accession>
<proteinExistence type="predicted"/>
<dbReference type="AlphaFoldDB" id="A0A0F9SUD3"/>
<reference evidence="1" key="1">
    <citation type="journal article" date="2015" name="Nature">
        <title>Complex archaea that bridge the gap between prokaryotes and eukaryotes.</title>
        <authorList>
            <person name="Spang A."/>
            <person name="Saw J.H."/>
            <person name="Jorgensen S.L."/>
            <person name="Zaremba-Niedzwiedzka K."/>
            <person name="Martijn J."/>
            <person name="Lind A.E."/>
            <person name="van Eijk R."/>
            <person name="Schleper C."/>
            <person name="Guy L."/>
            <person name="Ettema T.J."/>
        </authorList>
    </citation>
    <scope>NUCLEOTIDE SEQUENCE</scope>
</reference>
<organism evidence="1">
    <name type="scientific">marine sediment metagenome</name>
    <dbReference type="NCBI Taxonomy" id="412755"/>
    <lineage>
        <taxon>unclassified sequences</taxon>
        <taxon>metagenomes</taxon>
        <taxon>ecological metagenomes</taxon>
    </lineage>
</organism>
<evidence type="ECO:0000313" key="1">
    <source>
        <dbReference type="EMBL" id="KKN40531.1"/>
    </source>
</evidence>
<name>A0A0F9SUD3_9ZZZZ</name>
<comment type="caution">
    <text evidence="1">The sequence shown here is derived from an EMBL/GenBank/DDBJ whole genome shotgun (WGS) entry which is preliminary data.</text>
</comment>
<gene>
    <name evidence="1" type="ORF">LCGC14_0732310</name>
</gene>
<sequence>MKISESVHPIYATLADSWIKFRLTKEGGDDYIEQYLVKYSDRETPTKFKDRRDVTPIPGFAAAAVVDIKNSIFQRMADTTRLEGTDLFRDVMSGSFNGIDLKGADMGYFIGNEVLIELLFMGKVGVYVDMPILPSNSTLQQTKNLHPYYYTYATEDIRNWRLSTHEDSTEFDMLLLRERILTYDEFDLPQKDSVRYRLLTKEDDNIFVRFFDDDNNQININGAKTDETIMLDIKKIPFVLFELNQSLLQNIANHQIALLNLESSDISYALLSNFPHYIEQQSLMDSHHLKTPNDGSETNYIEGDIGNSVGRSYVGSQPPSFIHPSSEPLIASMDKQARLKDDIRQLVQLALSAIQPKFASARSKEFDQHGLE</sequence>
<protein>
    <submittedName>
        <fullName evidence="1">Uncharacterized protein</fullName>
    </submittedName>
</protein>
<feature type="non-terminal residue" evidence="1">
    <location>
        <position position="372"/>
    </location>
</feature>
<dbReference type="EMBL" id="LAZR01001699">
    <property type="protein sequence ID" value="KKN40531.1"/>
    <property type="molecule type" value="Genomic_DNA"/>
</dbReference>